<dbReference type="AlphaFoldDB" id="A0A0P9DJ54"/>
<dbReference type="InterPro" id="IPR002575">
    <property type="entry name" value="Aminoglycoside_PTrfase"/>
</dbReference>
<dbReference type="PATRIC" id="fig|186479.3.peg.2691"/>
<evidence type="ECO:0000313" key="3">
    <source>
        <dbReference type="Proteomes" id="UP000050509"/>
    </source>
</evidence>
<dbReference type="Gene3D" id="3.90.1200.10">
    <property type="match status" value="1"/>
</dbReference>
<gene>
    <name evidence="2" type="ORF">SE17_30150</name>
</gene>
<dbReference type="SUPFAM" id="SSF56112">
    <property type="entry name" value="Protein kinase-like (PK-like)"/>
    <property type="match status" value="1"/>
</dbReference>
<proteinExistence type="predicted"/>
<name>A0A0P9DJ54_9CHLR</name>
<feature type="domain" description="Aminoglycoside phosphotransferase" evidence="1">
    <location>
        <begin position="43"/>
        <end position="220"/>
    </location>
</feature>
<dbReference type="Pfam" id="PF01636">
    <property type="entry name" value="APH"/>
    <property type="match status" value="1"/>
</dbReference>
<reference evidence="2 3" key="1">
    <citation type="submission" date="2015-09" db="EMBL/GenBank/DDBJ databases">
        <title>Draft genome sequence of Kouleothrix aurantiaca JCM 19913.</title>
        <authorList>
            <person name="Hemp J."/>
        </authorList>
    </citation>
    <scope>NUCLEOTIDE SEQUENCE [LARGE SCALE GENOMIC DNA]</scope>
    <source>
        <strain evidence="2 3">COM-B</strain>
    </source>
</reference>
<protein>
    <recommendedName>
        <fullName evidence="1">Aminoglycoside phosphotransferase domain-containing protein</fullName>
    </recommendedName>
</protein>
<sequence length="301" mass="31891">MAFARIAAQIALQGKLLRAWALDGGISARMTALEIALPAGESMRAVVRQPGAAALARNPRAAHDEYALLGLLQAHGVAAPRPLLLDDSGASFPDPFLAIEYIDGAMDFALANPADAARQLATQLASINQINAAVPGLAFLPAPPAECGPPANAALPTAHIRAALVAAPPPPAAPALLHGDFWPGNVLWRGGRLAAVIDWEDAALGDPLRDLAISRLDLAWIYGRDAMHAFTAHYQAQAPLGASRLARWDLIAALRLARLVGNDLQGWAAFFHPFGRTDITAQHIRDHYNWFVAQAIAGLQL</sequence>
<dbReference type="Proteomes" id="UP000050509">
    <property type="component" value="Unassembled WGS sequence"/>
</dbReference>
<dbReference type="InterPro" id="IPR011009">
    <property type="entry name" value="Kinase-like_dom_sf"/>
</dbReference>
<dbReference type="EMBL" id="LJCR01001698">
    <property type="protein sequence ID" value="KPV49876.1"/>
    <property type="molecule type" value="Genomic_DNA"/>
</dbReference>
<evidence type="ECO:0000313" key="2">
    <source>
        <dbReference type="EMBL" id="KPV49876.1"/>
    </source>
</evidence>
<dbReference type="PANTHER" id="PTHR21310">
    <property type="entry name" value="AMINOGLYCOSIDE PHOSPHOTRANSFERASE-RELATED-RELATED"/>
    <property type="match status" value="1"/>
</dbReference>
<keyword evidence="3" id="KW-1185">Reference proteome</keyword>
<organism evidence="2 3">
    <name type="scientific">Kouleothrix aurantiaca</name>
    <dbReference type="NCBI Taxonomy" id="186479"/>
    <lineage>
        <taxon>Bacteria</taxon>
        <taxon>Bacillati</taxon>
        <taxon>Chloroflexota</taxon>
        <taxon>Chloroflexia</taxon>
        <taxon>Chloroflexales</taxon>
        <taxon>Roseiflexineae</taxon>
        <taxon>Roseiflexaceae</taxon>
        <taxon>Kouleothrix</taxon>
    </lineage>
</organism>
<dbReference type="InterPro" id="IPR051678">
    <property type="entry name" value="AGP_Transferase"/>
</dbReference>
<accession>A0A0P9DJ54</accession>
<dbReference type="Gene3D" id="3.30.200.20">
    <property type="entry name" value="Phosphorylase Kinase, domain 1"/>
    <property type="match status" value="1"/>
</dbReference>
<evidence type="ECO:0000259" key="1">
    <source>
        <dbReference type="Pfam" id="PF01636"/>
    </source>
</evidence>
<comment type="caution">
    <text evidence="2">The sequence shown here is derived from an EMBL/GenBank/DDBJ whole genome shotgun (WGS) entry which is preliminary data.</text>
</comment>